<proteinExistence type="predicted"/>
<reference evidence="2" key="1">
    <citation type="submission" date="2021-01" db="EMBL/GenBank/DDBJ databases">
        <authorList>
            <person name="Corre E."/>
            <person name="Pelletier E."/>
            <person name="Niang G."/>
            <person name="Scheremetjew M."/>
            <person name="Finn R."/>
            <person name="Kale V."/>
            <person name="Holt S."/>
            <person name="Cochrane G."/>
            <person name="Meng A."/>
            <person name="Brown T."/>
            <person name="Cohen L."/>
        </authorList>
    </citation>
    <scope>NUCLEOTIDE SEQUENCE</scope>
    <source>
        <strain evidence="2">SPMC142</strain>
    </source>
</reference>
<dbReference type="EMBL" id="HBIQ01027303">
    <property type="protein sequence ID" value="CAE0540078.1"/>
    <property type="molecule type" value="Transcribed_RNA"/>
</dbReference>
<gene>
    <name evidence="2" type="ORF">SACU0126_LOCUS8997</name>
</gene>
<organism evidence="2">
    <name type="scientific">Strombidinopsis acuminata</name>
    <dbReference type="NCBI Taxonomy" id="141414"/>
    <lineage>
        <taxon>Eukaryota</taxon>
        <taxon>Sar</taxon>
        <taxon>Alveolata</taxon>
        <taxon>Ciliophora</taxon>
        <taxon>Intramacronucleata</taxon>
        <taxon>Spirotrichea</taxon>
        <taxon>Choreotrichia</taxon>
        <taxon>Choreotrichida</taxon>
        <taxon>Strombidinopsidae</taxon>
        <taxon>Strombidinopsis</taxon>
    </lineage>
</organism>
<accession>A0A7S3W6V0</accession>
<keyword evidence="1" id="KW-0732">Signal</keyword>
<dbReference type="AlphaFoldDB" id="A0A7S3W6V0"/>
<feature type="chain" id="PRO_5030706089" evidence="1">
    <location>
        <begin position="20"/>
        <end position="139"/>
    </location>
</feature>
<protein>
    <submittedName>
        <fullName evidence="2">Uncharacterized protein</fullName>
    </submittedName>
</protein>
<feature type="signal peptide" evidence="1">
    <location>
        <begin position="1"/>
        <end position="19"/>
    </location>
</feature>
<evidence type="ECO:0000256" key="1">
    <source>
        <dbReference type="SAM" id="SignalP"/>
    </source>
</evidence>
<sequence length="139" mass="14155">MQQLRVLLLIAALVGAAASGPVEDALAAGDECRAGDDACALNALQLRAAAKTAQTPAAADVALAQEDEEEAGERPGCFAASSCGARKCRMDDCCQKIGNNGGRPITGTIKCRACRGGWHAAKCQVWPGIGSSFTCGCTV</sequence>
<name>A0A7S3W6V0_9SPIT</name>
<evidence type="ECO:0000313" key="2">
    <source>
        <dbReference type="EMBL" id="CAE0540078.1"/>
    </source>
</evidence>